<reference evidence="1" key="1">
    <citation type="submission" date="2022-08" db="EMBL/GenBank/DDBJ databases">
        <authorList>
            <person name="Deng Y."/>
            <person name="Han X.-F."/>
            <person name="Zhang Y.-Q."/>
        </authorList>
    </citation>
    <scope>NUCLEOTIDE SEQUENCE</scope>
    <source>
        <strain evidence="1">CPCC 203386</strain>
    </source>
</reference>
<dbReference type="InterPro" id="IPR011335">
    <property type="entry name" value="Restrct_endonuc-II-like"/>
</dbReference>
<evidence type="ECO:0000313" key="1">
    <source>
        <dbReference type="EMBL" id="MCS5733053.1"/>
    </source>
</evidence>
<dbReference type="EMBL" id="JANLCJ010000001">
    <property type="protein sequence ID" value="MCS5733053.1"/>
    <property type="molecule type" value="Genomic_DNA"/>
</dbReference>
<evidence type="ECO:0008006" key="3">
    <source>
        <dbReference type="Google" id="ProtNLM"/>
    </source>
</evidence>
<proteinExistence type="predicted"/>
<name>A0ABT2GYL5_9MICO</name>
<protein>
    <recommendedName>
        <fullName evidence="3">DUF559 domain-containing protein</fullName>
    </recommendedName>
</protein>
<keyword evidence="2" id="KW-1185">Reference proteome</keyword>
<organism evidence="1 2">
    <name type="scientific">Herbiconiux daphne</name>
    <dbReference type="NCBI Taxonomy" id="2970914"/>
    <lineage>
        <taxon>Bacteria</taxon>
        <taxon>Bacillati</taxon>
        <taxon>Actinomycetota</taxon>
        <taxon>Actinomycetes</taxon>
        <taxon>Micrococcales</taxon>
        <taxon>Microbacteriaceae</taxon>
        <taxon>Herbiconiux</taxon>
    </lineage>
</organism>
<gene>
    <name evidence="1" type="ORF">N1032_04770</name>
</gene>
<dbReference type="Proteomes" id="UP001165586">
    <property type="component" value="Unassembled WGS sequence"/>
</dbReference>
<sequence length="310" mass="33707">MPRHIPLPRDLLEHPFSVAEGEARGIGRGRLRGQDLARPFHGVRLADLALPPDPPAALLTLCAAYQRRCPAGHFFSHVTAAALWGAPLPPAMAHRPLDVSVLKPHALPRANGVIGHRLADERVRVVERTGVRVADPASTWCQLGPLLAFDDLVAAGDHLVLKPIVSARGDPRPHISLPQLLERASAARAPGAARLRTAAALVRVGAESRPETVLRLALMRAGLPEPLLNAPIHDARGRLLGYGDLVYPAHRVIVEYNGGQHRTDEAQFEKDVTRVEDFRADGWTVVEVRKGGLFRQRAGTVERVRWALGA</sequence>
<evidence type="ECO:0000313" key="2">
    <source>
        <dbReference type="Proteomes" id="UP001165586"/>
    </source>
</evidence>
<accession>A0ABT2GYL5</accession>
<dbReference type="SUPFAM" id="SSF52980">
    <property type="entry name" value="Restriction endonuclease-like"/>
    <property type="match status" value="1"/>
</dbReference>
<dbReference type="RefSeq" id="WP_259537798.1">
    <property type="nucleotide sequence ID" value="NZ_JANLCJ010000001.1"/>
</dbReference>
<comment type="caution">
    <text evidence="1">The sequence shown here is derived from an EMBL/GenBank/DDBJ whole genome shotgun (WGS) entry which is preliminary data.</text>
</comment>